<dbReference type="PANTHER" id="PTHR30204:SF97">
    <property type="entry name" value="MERR FAMILY REGULATORY PROTEIN"/>
    <property type="match status" value="1"/>
</dbReference>
<gene>
    <name evidence="3" type="ORF">I6N96_04055</name>
</gene>
<evidence type="ECO:0000313" key="4">
    <source>
        <dbReference type="Proteomes" id="UP000673375"/>
    </source>
</evidence>
<reference evidence="3 4" key="1">
    <citation type="submission" date="2020-12" db="EMBL/GenBank/DDBJ databases">
        <title>Vagococcus allomyrinae sp. nov. and Enterococcus lavae sp. nov., isolated from the larvae of Allomyrina dichotoma.</title>
        <authorList>
            <person name="Lee S.D."/>
        </authorList>
    </citation>
    <scope>NUCLEOTIDE SEQUENCE [LARGE SCALE GENOMIC DNA]</scope>
    <source>
        <strain evidence="3 4">BWM-S5</strain>
    </source>
</reference>
<evidence type="ECO:0000256" key="1">
    <source>
        <dbReference type="ARBA" id="ARBA00023125"/>
    </source>
</evidence>
<keyword evidence="4" id="KW-1185">Reference proteome</keyword>
<dbReference type="SUPFAM" id="SSF46955">
    <property type="entry name" value="Putative DNA-binding domain"/>
    <property type="match status" value="1"/>
</dbReference>
<protein>
    <submittedName>
        <fullName evidence="3">MerR family transcriptional regulator</fullName>
    </submittedName>
</protein>
<feature type="domain" description="HTH merR-type" evidence="2">
    <location>
        <begin position="1"/>
        <end position="69"/>
    </location>
</feature>
<name>A0ABS4CFW4_9ENTE</name>
<dbReference type="InterPro" id="IPR000551">
    <property type="entry name" value="MerR-type_HTH_dom"/>
</dbReference>
<dbReference type="PANTHER" id="PTHR30204">
    <property type="entry name" value="REDOX-CYCLING DRUG-SENSING TRANSCRIPTIONAL ACTIVATOR SOXR"/>
    <property type="match status" value="1"/>
</dbReference>
<dbReference type="Proteomes" id="UP000673375">
    <property type="component" value="Unassembled WGS sequence"/>
</dbReference>
<dbReference type="InterPro" id="IPR009061">
    <property type="entry name" value="DNA-bd_dom_put_sf"/>
</dbReference>
<evidence type="ECO:0000259" key="2">
    <source>
        <dbReference type="PROSITE" id="PS50937"/>
    </source>
</evidence>
<dbReference type="CDD" id="cd00592">
    <property type="entry name" value="HTH_MerR-like"/>
    <property type="match status" value="1"/>
</dbReference>
<evidence type="ECO:0000313" key="3">
    <source>
        <dbReference type="EMBL" id="MBP1045437.1"/>
    </source>
</evidence>
<dbReference type="RefSeq" id="WP_209556239.1">
    <property type="nucleotide sequence ID" value="NZ_JAEDXU010000002.1"/>
</dbReference>
<dbReference type="SMART" id="SM00422">
    <property type="entry name" value="HTH_MERR"/>
    <property type="match status" value="1"/>
</dbReference>
<comment type="caution">
    <text evidence="3">The sequence shown here is derived from an EMBL/GenBank/DDBJ whole genome shotgun (WGS) entry which is preliminary data.</text>
</comment>
<sequence>MKSIKEAAEELRISKSTLRYYDQISLVKPSREQNGYRMYSEEEITRIKYIIVMKYGDFKIDEIQTMMHSMESEPSEDCIERTEALLAEKQKEFQYKIAFYQEMLSLLEAVPNLSDIDDQKELEINNYIDRVFQKLAQKDAIK</sequence>
<keyword evidence="1" id="KW-0238">DNA-binding</keyword>
<dbReference type="Pfam" id="PF13411">
    <property type="entry name" value="MerR_1"/>
    <property type="match status" value="1"/>
</dbReference>
<proteinExistence type="predicted"/>
<accession>A0ABS4CFW4</accession>
<dbReference type="PROSITE" id="PS50937">
    <property type="entry name" value="HTH_MERR_2"/>
    <property type="match status" value="1"/>
</dbReference>
<organism evidence="3 4">
    <name type="scientific">Enterococcus larvae</name>
    <dbReference type="NCBI Taxonomy" id="2794352"/>
    <lineage>
        <taxon>Bacteria</taxon>
        <taxon>Bacillati</taxon>
        <taxon>Bacillota</taxon>
        <taxon>Bacilli</taxon>
        <taxon>Lactobacillales</taxon>
        <taxon>Enterococcaceae</taxon>
        <taxon>Enterococcus</taxon>
    </lineage>
</organism>
<dbReference type="EMBL" id="JAEDXU010000002">
    <property type="protein sequence ID" value="MBP1045437.1"/>
    <property type="molecule type" value="Genomic_DNA"/>
</dbReference>
<dbReference type="Gene3D" id="1.10.1660.10">
    <property type="match status" value="1"/>
</dbReference>
<dbReference type="InterPro" id="IPR047057">
    <property type="entry name" value="MerR_fam"/>
</dbReference>